<keyword evidence="8 16" id="KW-1133">Transmembrane helix</keyword>
<dbReference type="InterPro" id="IPR011640">
    <property type="entry name" value="Fe2_transport_prot_B_C"/>
</dbReference>
<name>A0A0R2TCI9_9GAMM</name>
<evidence type="ECO:0000256" key="8">
    <source>
        <dbReference type="ARBA" id="ARBA00022989"/>
    </source>
</evidence>
<comment type="similarity">
    <text evidence="16">Belongs to the TRAFAC class TrmE-Era-EngA-EngB-Septin-like GTPase superfamily. FeoB GTPase (TC 9.A.8) family.</text>
</comment>
<dbReference type="EMBL" id="LIBE01000160">
    <property type="protein sequence ID" value="KRO84694.1"/>
    <property type="molecule type" value="Genomic_DNA"/>
</dbReference>
<dbReference type="InterPro" id="IPR011642">
    <property type="entry name" value="Gate_dom"/>
</dbReference>
<organism evidence="18 19">
    <name type="scientific">OM182 bacterium BACL3 MAG-120920-bin41</name>
    <dbReference type="NCBI Taxonomy" id="1655580"/>
    <lineage>
        <taxon>Bacteria</taxon>
        <taxon>Pseudomonadati</taxon>
        <taxon>Pseudomonadota</taxon>
        <taxon>Gammaproteobacteria</taxon>
        <taxon>OMG group</taxon>
        <taxon>OM182 clade</taxon>
    </lineage>
</organism>
<keyword evidence="15" id="KW-0479">Metal-binding</keyword>
<dbReference type="Pfam" id="PF07670">
    <property type="entry name" value="Gate"/>
    <property type="match status" value="2"/>
</dbReference>
<evidence type="ECO:0000256" key="9">
    <source>
        <dbReference type="ARBA" id="ARBA00023004"/>
    </source>
</evidence>
<evidence type="ECO:0000256" key="16">
    <source>
        <dbReference type="RuleBase" id="RU362098"/>
    </source>
</evidence>
<dbReference type="PANTHER" id="PTHR43185">
    <property type="entry name" value="FERROUS IRON TRANSPORT PROTEIN B"/>
    <property type="match status" value="1"/>
</dbReference>
<keyword evidence="4 16" id="KW-0410">Iron transport</keyword>
<feature type="transmembrane region" description="Helical" evidence="16">
    <location>
        <begin position="372"/>
        <end position="398"/>
    </location>
</feature>
<feature type="binding site" evidence="15">
    <location>
        <position position="19"/>
    </location>
    <ligand>
        <name>Mg(2+)</name>
        <dbReference type="ChEBI" id="CHEBI:18420"/>
        <label>2</label>
    </ligand>
</feature>
<dbReference type="PROSITE" id="PS51711">
    <property type="entry name" value="G_FEOB"/>
    <property type="match status" value="1"/>
</dbReference>
<keyword evidence="2 16" id="KW-0813">Transport</keyword>
<evidence type="ECO:0000256" key="4">
    <source>
        <dbReference type="ARBA" id="ARBA00022496"/>
    </source>
</evidence>
<comment type="caution">
    <text evidence="18">The sequence shown here is derived from an EMBL/GenBank/DDBJ whole genome shotgun (WGS) entry which is preliminary data.</text>
</comment>
<evidence type="ECO:0000256" key="11">
    <source>
        <dbReference type="ARBA" id="ARBA00023134"/>
    </source>
</evidence>
<dbReference type="PRINTS" id="PR00326">
    <property type="entry name" value="GTP1OBG"/>
</dbReference>
<keyword evidence="11 14" id="KW-0342">GTP-binding</keyword>
<feature type="transmembrane region" description="Helical" evidence="16">
    <location>
        <begin position="289"/>
        <end position="318"/>
    </location>
</feature>
<evidence type="ECO:0000256" key="3">
    <source>
        <dbReference type="ARBA" id="ARBA00022475"/>
    </source>
</evidence>
<feature type="binding site" evidence="15">
    <location>
        <position position="23"/>
    </location>
    <ligand>
        <name>Mg(2+)</name>
        <dbReference type="ChEBI" id="CHEBI:18420"/>
        <label>2</label>
    </ligand>
</feature>
<evidence type="ECO:0000313" key="18">
    <source>
        <dbReference type="EMBL" id="KRO84694.1"/>
    </source>
</evidence>
<dbReference type="CDD" id="cd01879">
    <property type="entry name" value="FeoB"/>
    <property type="match status" value="1"/>
</dbReference>
<feature type="binding site" evidence="14">
    <location>
        <begin position="33"/>
        <end position="37"/>
    </location>
    <ligand>
        <name>GTP</name>
        <dbReference type="ChEBI" id="CHEBI:37565"/>
        <label>1</label>
    </ligand>
</feature>
<dbReference type="GO" id="GO:0015093">
    <property type="term" value="F:ferrous iron transmembrane transporter activity"/>
    <property type="evidence" value="ECO:0007669"/>
    <property type="project" value="UniProtKB-UniRule"/>
</dbReference>
<dbReference type="GO" id="GO:0005886">
    <property type="term" value="C:plasma membrane"/>
    <property type="evidence" value="ECO:0007669"/>
    <property type="project" value="UniProtKB-SubCell"/>
</dbReference>
<evidence type="ECO:0000256" key="1">
    <source>
        <dbReference type="ARBA" id="ARBA00004429"/>
    </source>
</evidence>
<dbReference type="Gene3D" id="3.40.50.300">
    <property type="entry name" value="P-loop containing nucleotide triphosphate hydrolases"/>
    <property type="match status" value="1"/>
</dbReference>
<keyword evidence="6 16" id="KW-0812">Transmembrane</keyword>
<feature type="binding site" evidence="14">
    <location>
        <begin position="8"/>
        <end position="15"/>
    </location>
    <ligand>
        <name>GTP</name>
        <dbReference type="ChEBI" id="CHEBI:37565"/>
        <label>1</label>
    </ligand>
</feature>
<dbReference type="FunFam" id="3.40.50.300:FF:000426">
    <property type="entry name" value="Ferrous iron transport protein B"/>
    <property type="match status" value="1"/>
</dbReference>
<feature type="transmembrane region" description="Helical" evidence="16">
    <location>
        <begin position="404"/>
        <end position="424"/>
    </location>
</feature>
<dbReference type="NCBIfam" id="TIGR00437">
    <property type="entry name" value="feoB"/>
    <property type="match status" value="1"/>
</dbReference>
<feature type="binding site" evidence="14">
    <location>
        <begin position="116"/>
        <end position="119"/>
    </location>
    <ligand>
        <name>GTP</name>
        <dbReference type="ChEBI" id="CHEBI:37565"/>
        <label>4</label>
    </ligand>
</feature>
<proteinExistence type="inferred from homology"/>
<keyword evidence="9 16" id="KW-0408">Iron</keyword>
<keyword evidence="12 16" id="KW-0472">Membrane</keyword>
<dbReference type="GO" id="GO:0005525">
    <property type="term" value="F:GTP binding"/>
    <property type="evidence" value="ECO:0007669"/>
    <property type="project" value="UniProtKB-KW"/>
</dbReference>
<dbReference type="InterPro" id="IPR027417">
    <property type="entry name" value="P-loop_NTPase"/>
</dbReference>
<keyword evidence="3" id="KW-1003">Cell membrane</keyword>
<dbReference type="Pfam" id="PF02421">
    <property type="entry name" value="FeoB_N"/>
    <property type="match status" value="1"/>
</dbReference>
<feature type="binding site" evidence="14">
    <location>
        <begin position="54"/>
        <end position="57"/>
    </location>
    <ligand>
        <name>GTP</name>
        <dbReference type="ChEBI" id="CHEBI:37565"/>
        <label>1</label>
    </ligand>
</feature>
<keyword evidence="5" id="KW-0997">Cell inner membrane</keyword>
<gene>
    <name evidence="18" type="ORF">ABR72_01010</name>
</gene>
<reference evidence="18 19" key="1">
    <citation type="submission" date="2015-10" db="EMBL/GenBank/DDBJ databases">
        <title>Metagenome-Assembled Genomes uncover a global brackish microbiome.</title>
        <authorList>
            <person name="Hugerth L.W."/>
            <person name="Larsson J."/>
            <person name="Alneberg J."/>
            <person name="Lindh M.V."/>
            <person name="Legrand C."/>
            <person name="Pinhassi J."/>
            <person name="Andersson A.F."/>
        </authorList>
    </citation>
    <scope>NUCLEOTIDE SEQUENCE [LARGE SCALE GENOMIC DNA]</scope>
    <source>
        <strain evidence="18">BACL4 MAG-120920-bin41</strain>
    </source>
</reference>
<dbReference type="InterPro" id="IPR006073">
    <property type="entry name" value="GTP-bd"/>
</dbReference>
<feature type="binding site" evidence="14">
    <location>
        <begin position="145"/>
        <end position="147"/>
    </location>
    <ligand>
        <name>GTP</name>
        <dbReference type="ChEBI" id="CHEBI:37565"/>
        <label>5</label>
    </ligand>
</feature>
<comment type="subcellular location">
    <subcellularLocation>
        <location evidence="1 16">Cell inner membrane</location>
        <topology evidence="1 16">Multi-pass membrane protein</topology>
    </subcellularLocation>
</comment>
<feature type="transmembrane region" description="Helical" evidence="16">
    <location>
        <begin position="338"/>
        <end position="360"/>
    </location>
</feature>
<dbReference type="InterPro" id="IPR050860">
    <property type="entry name" value="FeoB_GTPase"/>
</dbReference>
<keyword evidence="7 14" id="KW-0547">Nucleotide-binding</keyword>
<dbReference type="Pfam" id="PF07664">
    <property type="entry name" value="FeoB_C"/>
    <property type="match status" value="1"/>
</dbReference>
<evidence type="ECO:0000256" key="7">
    <source>
        <dbReference type="ARBA" id="ARBA00022741"/>
    </source>
</evidence>
<dbReference type="Proteomes" id="UP000051547">
    <property type="component" value="Unassembled WGS sequence"/>
</dbReference>
<dbReference type="SUPFAM" id="SSF52540">
    <property type="entry name" value="P-loop containing nucleoside triphosphate hydrolases"/>
    <property type="match status" value="1"/>
</dbReference>
<dbReference type="InterPro" id="IPR030389">
    <property type="entry name" value="G_FEOB_dom"/>
</dbReference>
<keyword evidence="15" id="KW-0460">Magnesium</keyword>
<feature type="transmembrane region" description="Helical" evidence="16">
    <location>
        <begin position="649"/>
        <end position="671"/>
    </location>
</feature>
<dbReference type="InterPro" id="IPR003373">
    <property type="entry name" value="Fe2_transport_prot-B"/>
</dbReference>
<evidence type="ECO:0000256" key="12">
    <source>
        <dbReference type="ARBA" id="ARBA00023136"/>
    </source>
</evidence>
<feature type="transmembrane region" description="Helical" evidence="16">
    <location>
        <begin position="677"/>
        <end position="696"/>
    </location>
</feature>
<evidence type="ECO:0000256" key="13">
    <source>
        <dbReference type="NCBIfam" id="TIGR00437"/>
    </source>
</evidence>
<dbReference type="GO" id="GO:0046872">
    <property type="term" value="F:metal ion binding"/>
    <property type="evidence" value="ECO:0007669"/>
    <property type="project" value="UniProtKB-KW"/>
</dbReference>
<evidence type="ECO:0000313" key="19">
    <source>
        <dbReference type="Proteomes" id="UP000051547"/>
    </source>
</evidence>
<feature type="transmembrane region" description="Helical" evidence="16">
    <location>
        <begin position="233"/>
        <end position="251"/>
    </location>
</feature>
<comment type="function">
    <text evidence="16">Probable transporter of a GTP-driven Fe(2+) uptake system.</text>
</comment>
<evidence type="ECO:0000256" key="2">
    <source>
        <dbReference type="ARBA" id="ARBA00022448"/>
    </source>
</evidence>
<feature type="transmembrane region" description="Helical" evidence="16">
    <location>
        <begin position="618"/>
        <end position="642"/>
    </location>
</feature>
<protein>
    <recommendedName>
        <fullName evidence="13 16">Ferrous iron transport protein B</fullName>
    </recommendedName>
</protein>
<feature type="domain" description="FeoB-type G" evidence="17">
    <location>
        <begin position="1"/>
        <end position="165"/>
    </location>
</feature>
<sequence length="717" mass="77350">MKKVALLGNPNCGKTTLFNLLTGGRQKVGNWPGVTVEKKVGFFSLEAQDYELVDLPGVYSLSEDFKALDEKIAQEYLQQGESDLVINVIDASNIERSLVLTQQLLERGIPTLVVANMLDVAAQQGLIVNTRELSARLGVPVIDMVAARRIGIAELHLALAAEKDSAKDEHSIEEPRRSAMSADLSQQRIELEDEEALVRRYSRSRQLLDGVVEVSLGADGASERIDALVLNRWLGFPLFLLMIYLMFAVAVNLGAVFIDFFDILFAAVLIDGSRWLLDSLGAPAMLSTLIADGLGGGVTLVATFIPVIGFLYLCLSFLEDSGYLARAAFVVDRLMASIGLPGTAFVPLIVGFGCNVPAVMATRTLSRDSDRLMTIAMAPFMSCGARLTVYALFAAAFFPSNGQNIVFGLYLLGIGLAVFTGWVFRRQLFSDEISPSFQEMPAYHLPIARNIMITTWFRLRGFIVRAGKTIVAVVVALSFLNSIGSDFSFGNEDSERSLLSVIGKSITPVFTPMGIGEDNWPATVGLFTGMFAKEAIVGTLDALYSPEGPSTANSAPDLSAALQEAVASIGSELFALGETFADPLGISIGDVSDRESVAQAQEVKTETLNNMAQLFPSAFAAFCYLVFVLLYAPCVAVLGAVAKEAGWPYMLLIFSWSTGLAYAVATTLYQIGTFAAHPQFSGVWILAMTLALGLFIKQLKRLGSRALPPGLIPVKQL</sequence>
<evidence type="ECO:0000256" key="15">
    <source>
        <dbReference type="PIRSR" id="PIRSR603373-2"/>
    </source>
</evidence>
<accession>A0A0R2TCI9</accession>
<evidence type="ECO:0000259" key="17">
    <source>
        <dbReference type="PROSITE" id="PS51711"/>
    </source>
</evidence>
<evidence type="ECO:0000256" key="14">
    <source>
        <dbReference type="PIRSR" id="PIRSR603373-1"/>
    </source>
</evidence>
<evidence type="ECO:0000256" key="6">
    <source>
        <dbReference type="ARBA" id="ARBA00022692"/>
    </source>
</evidence>
<evidence type="ECO:0000256" key="5">
    <source>
        <dbReference type="ARBA" id="ARBA00022519"/>
    </source>
</evidence>
<dbReference type="PANTHER" id="PTHR43185:SF1">
    <property type="entry name" value="FE(2+) TRANSPORTER FEOB"/>
    <property type="match status" value="1"/>
</dbReference>
<keyword evidence="10" id="KW-0406">Ion transport</keyword>
<dbReference type="AlphaFoldDB" id="A0A0R2TCI9"/>
<feature type="binding site" evidence="15">
    <location>
        <position position="22"/>
    </location>
    <ligand>
        <name>Mg(2+)</name>
        <dbReference type="ChEBI" id="CHEBI:18420"/>
        <label>1</label>
    </ligand>
</feature>
<evidence type="ECO:0000256" key="10">
    <source>
        <dbReference type="ARBA" id="ARBA00023065"/>
    </source>
</evidence>